<dbReference type="RefSeq" id="WP_135622081.1">
    <property type="nucleotide sequence ID" value="NZ_RQGD01000010.1"/>
</dbReference>
<evidence type="ECO:0000256" key="1">
    <source>
        <dbReference type="SAM" id="Phobius"/>
    </source>
</evidence>
<protein>
    <submittedName>
        <fullName evidence="2">DoxX family protein</fullName>
    </submittedName>
</protein>
<gene>
    <name evidence="2" type="ORF">EHQ58_03665</name>
</gene>
<dbReference type="OrthoDB" id="341561at2"/>
<accession>A0A4R9K9B2</accession>
<dbReference type="AlphaFoldDB" id="A0A4R9K9B2"/>
<keyword evidence="1" id="KW-0812">Transmembrane</keyword>
<name>A0A4R9K9B2_9LEPT</name>
<feature type="transmembrane region" description="Helical" evidence="1">
    <location>
        <begin position="7"/>
        <end position="28"/>
    </location>
</feature>
<evidence type="ECO:0000313" key="2">
    <source>
        <dbReference type="EMBL" id="TGL62307.1"/>
    </source>
</evidence>
<evidence type="ECO:0000313" key="3">
    <source>
        <dbReference type="Proteomes" id="UP000297693"/>
    </source>
</evidence>
<dbReference type="Proteomes" id="UP000297693">
    <property type="component" value="Unassembled WGS sequence"/>
</dbReference>
<feature type="transmembrane region" description="Helical" evidence="1">
    <location>
        <begin position="97"/>
        <end position="115"/>
    </location>
</feature>
<keyword evidence="1" id="KW-0472">Membrane</keyword>
<sequence length="127" mass="13907">MKIAVIVVRSLMGALFIFGSLAYFFHWITPPPQTGNMKLFNDGMEASGYMINLVKGTELLVGLALVSGMFVPLALIIISPVIVNIAFVHIFLATEGLPVAIFLVLANSFLGYANWKSYSHLFKPKSN</sequence>
<proteinExistence type="predicted"/>
<dbReference type="EMBL" id="RQGD01000010">
    <property type="protein sequence ID" value="TGL62307.1"/>
    <property type="molecule type" value="Genomic_DNA"/>
</dbReference>
<keyword evidence="1" id="KW-1133">Transmembrane helix</keyword>
<keyword evidence="3" id="KW-1185">Reference proteome</keyword>
<comment type="caution">
    <text evidence="2">The sequence shown here is derived from an EMBL/GenBank/DDBJ whole genome shotgun (WGS) entry which is preliminary data.</text>
</comment>
<reference evidence="2" key="1">
    <citation type="journal article" date="2019" name="PLoS Negl. Trop. Dis.">
        <title>Revisiting the worldwide diversity of Leptospira species in the environment.</title>
        <authorList>
            <person name="Vincent A.T."/>
            <person name="Schiettekatte O."/>
            <person name="Bourhy P."/>
            <person name="Veyrier F.J."/>
            <person name="Picardeau M."/>
        </authorList>
    </citation>
    <scope>NUCLEOTIDE SEQUENCE [LARGE SCALE GENOMIC DNA]</scope>
    <source>
        <strain evidence="2">201702476</strain>
    </source>
</reference>
<organism evidence="2 3">
    <name type="scientific">Leptospira ognonensis</name>
    <dbReference type="NCBI Taxonomy" id="2484945"/>
    <lineage>
        <taxon>Bacteria</taxon>
        <taxon>Pseudomonadati</taxon>
        <taxon>Spirochaetota</taxon>
        <taxon>Spirochaetia</taxon>
        <taxon>Leptospirales</taxon>
        <taxon>Leptospiraceae</taxon>
        <taxon>Leptospira</taxon>
    </lineage>
</organism>